<proteinExistence type="predicted"/>
<evidence type="ECO:0000313" key="2">
    <source>
        <dbReference type="EMBL" id="EGT45698.1"/>
    </source>
</evidence>
<sequence>MDNEELSFLWRTAIDHFSESAIGRLLNLLRSLPVFFKTKTLDIKNTSTEIIVNTCSKQFAPAPPTTKSISFPLRRLSYVALQEVFKHMDLIQLIELSLCSKKCIQLVKIARRNKGLYIRLTAIFCNCLNMHTKNAYFENCFLSVYKKNQNKNGINLYDGMINGHKFKYYRTKNNTFNTYWENITAGRVEIFKYITDLFHYPRIIEAHIVEIIPIRPLYDWIALKYGGRSKNFDFL</sequence>
<dbReference type="AlphaFoldDB" id="G0MBX4"/>
<dbReference type="Proteomes" id="UP000008068">
    <property type="component" value="Unassembled WGS sequence"/>
</dbReference>
<dbReference type="EMBL" id="GL379789">
    <property type="protein sequence ID" value="EGT45698.1"/>
    <property type="molecule type" value="Genomic_DNA"/>
</dbReference>
<evidence type="ECO:0000259" key="1">
    <source>
        <dbReference type="PROSITE" id="PS50181"/>
    </source>
</evidence>
<gene>
    <name evidence="2" type="ORF">CAEBREN_06756</name>
</gene>
<evidence type="ECO:0000313" key="3">
    <source>
        <dbReference type="Proteomes" id="UP000008068"/>
    </source>
</evidence>
<dbReference type="InParanoid" id="G0MBX4"/>
<accession>G0MBX4</accession>
<dbReference type="InterPro" id="IPR001810">
    <property type="entry name" value="F-box_dom"/>
</dbReference>
<reference evidence="3" key="1">
    <citation type="submission" date="2011-07" db="EMBL/GenBank/DDBJ databases">
        <authorList>
            <consortium name="Caenorhabditis brenneri Sequencing and Analysis Consortium"/>
            <person name="Wilson R.K."/>
        </authorList>
    </citation>
    <scope>NUCLEOTIDE SEQUENCE [LARGE SCALE GENOMIC DNA]</scope>
    <source>
        <strain evidence="3">PB2801</strain>
    </source>
</reference>
<dbReference type="PANTHER" id="PTHR21503">
    <property type="entry name" value="F-BOX-CONTAINING HYPOTHETICAL PROTEIN C.ELEGANS"/>
    <property type="match status" value="1"/>
</dbReference>
<name>G0MBX4_CAEBE</name>
<dbReference type="Pfam" id="PF00646">
    <property type="entry name" value="F-box"/>
    <property type="match status" value="1"/>
</dbReference>
<dbReference type="HOGENOM" id="CLU_1181110_0_0_1"/>
<dbReference type="PROSITE" id="PS50181">
    <property type="entry name" value="FBOX"/>
    <property type="match status" value="1"/>
</dbReference>
<feature type="domain" description="F-box" evidence="1">
    <location>
        <begin position="70"/>
        <end position="120"/>
    </location>
</feature>
<keyword evidence="3" id="KW-1185">Reference proteome</keyword>
<protein>
    <recommendedName>
        <fullName evidence="1">F-box domain-containing protein</fullName>
    </recommendedName>
</protein>
<organism evidence="3">
    <name type="scientific">Caenorhabditis brenneri</name>
    <name type="common">Nematode worm</name>
    <dbReference type="NCBI Taxonomy" id="135651"/>
    <lineage>
        <taxon>Eukaryota</taxon>
        <taxon>Metazoa</taxon>
        <taxon>Ecdysozoa</taxon>
        <taxon>Nematoda</taxon>
        <taxon>Chromadorea</taxon>
        <taxon>Rhabditida</taxon>
        <taxon>Rhabditina</taxon>
        <taxon>Rhabditomorpha</taxon>
        <taxon>Rhabditoidea</taxon>
        <taxon>Rhabditidae</taxon>
        <taxon>Peloderinae</taxon>
        <taxon>Caenorhabditis</taxon>
    </lineage>
</organism>